<dbReference type="STRING" id="1184267.A11Q_1007"/>
<evidence type="ECO:0000313" key="9">
    <source>
        <dbReference type="EMBL" id="AGH95223.1"/>
    </source>
</evidence>
<feature type="transmembrane region" description="Helical" evidence="7">
    <location>
        <begin position="101"/>
        <end position="123"/>
    </location>
</feature>
<dbReference type="EMBL" id="CP003537">
    <property type="protein sequence ID" value="AGH95223.1"/>
    <property type="molecule type" value="Genomic_DNA"/>
</dbReference>
<feature type="transmembrane region" description="Helical" evidence="7">
    <location>
        <begin position="366"/>
        <end position="386"/>
    </location>
</feature>
<gene>
    <name evidence="9" type="ORF">A11Q_1007</name>
</gene>
<accession>M4V7N0</accession>
<dbReference type="TCDB" id="2.A.1.7.20">
    <property type="family name" value="the major facilitator superfamily (mfs)"/>
</dbReference>
<keyword evidence="4 7" id="KW-0812">Transmembrane</keyword>
<organism evidence="9 10">
    <name type="scientific">Pseudobdellovibrio exovorus JSS</name>
    <dbReference type="NCBI Taxonomy" id="1184267"/>
    <lineage>
        <taxon>Bacteria</taxon>
        <taxon>Pseudomonadati</taxon>
        <taxon>Bdellovibrionota</taxon>
        <taxon>Bdellovibrionia</taxon>
        <taxon>Bdellovibrionales</taxon>
        <taxon>Pseudobdellovibrionaceae</taxon>
        <taxon>Pseudobdellovibrio</taxon>
    </lineage>
</organism>
<dbReference type="PROSITE" id="PS50850">
    <property type="entry name" value="MFS"/>
    <property type="match status" value="1"/>
</dbReference>
<dbReference type="PATRIC" id="fig|1184267.3.peg.1021"/>
<dbReference type="InterPro" id="IPR020846">
    <property type="entry name" value="MFS_dom"/>
</dbReference>
<dbReference type="eggNOG" id="COG2814">
    <property type="taxonomic scope" value="Bacteria"/>
</dbReference>
<proteinExistence type="inferred from homology"/>
<comment type="subcellular location">
    <subcellularLocation>
        <location evidence="1">Endomembrane system</location>
        <topology evidence="1">Multi-pass membrane protein</topology>
    </subcellularLocation>
</comment>
<feature type="transmembrane region" description="Helical" evidence="7">
    <location>
        <begin position="49"/>
        <end position="70"/>
    </location>
</feature>
<evidence type="ECO:0000256" key="3">
    <source>
        <dbReference type="ARBA" id="ARBA00022448"/>
    </source>
</evidence>
<dbReference type="KEGG" id="bex:A11Q_1007"/>
<dbReference type="InterPro" id="IPR051788">
    <property type="entry name" value="MFS_Transporter"/>
</dbReference>
<feature type="transmembrane region" description="Helical" evidence="7">
    <location>
        <begin position="77"/>
        <end position="95"/>
    </location>
</feature>
<reference evidence="9 10" key="1">
    <citation type="journal article" date="2013" name="ISME J.">
        <title>By their genes ye shall know them: genomic signatures of predatory bacteria.</title>
        <authorList>
            <person name="Pasternak Z."/>
            <person name="Pietrokovski S."/>
            <person name="Rotem O."/>
            <person name="Gophna U."/>
            <person name="Lurie-Weinberger M.N."/>
            <person name="Jurkevitch E."/>
        </authorList>
    </citation>
    <scope>NUCLEOTIDE SEQUENCE [LARGE SCALE GENOMIC DNA]</scope>
    <source>
        <strain evidence="9 10">JSS</strain>
    </source>
</reference>
<dbReference type="GO" id="GO:0016020">
    <property type="term" value="C:membrane"/>
    <property type="evidence" value="ECO:0007669"/>
    <property type="project" value="TreeGrafter"/>
</dbReference>
<feature type="transmembrane region" description="Helical" evidence="7">
    <location>
        <begin position="217"/>
        <end position="239"/>
    </location>
</feature>
<protein>
    <recommendedName>
        <fullName evidence="8">Major facilitator superfamily (MFS) profile domain-containing protein</fullName>
    </recommendedName>
</protein>
<dbReference type="PANTHER" id="PTHR23514:SF3">
    <property type="entry name" value="BYPASS OF STOP CODON PROTEIN 6"/>
    <property type="match status" value="1"/>
</dbReference>
<dbReference type="InterPro" id="IPR011701">
    <property type="entry name" value="MFS"/>
</dbReference>
<evidence type="ECO:0000256" key="4">
    <source>
        <dbReference type="ARBA" id="ARBA00022692"/>
    </source>
</evidence>
<feature type="transmembrane region" description="Helical" evidence="7">
    <location>
        <begin position="339"/>
        <end position="360"/>
    </location>
</feature>
<comment type="similarity">
    <text evidence="2">Belongs to the major facilitator superfamily.</text>
</comment>
<evidence type="ECO:0000256" key="7">
    <source>
        <dbReference type="SAM" id="Phobius"/>
    </source>
</evidence>
<feature type="transmembrane region" description="Helical" evidence="7">
    <location>
        <begin position="135"/>
        <end position="154"/>
    </location>
</feature>
<feature type="transmembrane region" description="Helical" evidence="7">
    <location>
        <begin position="307"/>
        <end position="327"/>
    </location>
</feature>
<dbReference type="GO" id="GO:0022857">
    <property type="term" value="F:transmembrane transporter activity"/>
    <property type="evidence" value="ECO:0007669"/>
    <property type="project" value="InterPro"/>
</dbReference>
<evidence type="ECO:0000259" key="8">
    <source>
        <dbReference type="PROSITE" id="PS50850"/>
    </source>
</evidence>
<dbReference type="InterPro" id="IPR036259">
    <property type="entry name" value="MFS_trans_sf"/>
</dbReference>
<dbReference type="HOGENOM" id="CLU_810539_0_0_7"/>
<keyword evidence="10" id="KW-1185">Reference proteome</keyword>
<dbReference type="GO" id="GO:0012505">
    <property type="term" value="C:endomembrane system"/>
    <property type="evidence" value="ECO:0007669"/>
    <property type="project" value="UniProtKB-SubCell"/>
</dbReference>
<evidence type="ECO:0000313" key="10">
    <source>
        <dbReference type="Proteomes" id="UP000012040"/>
    </source>
</evidence>
<dbReference type="SUPFAM" id="SSF103473">
    <property type="entry name" value="MFS general substrate transporter"/>
    <property type="match status" value="1"/>
</dbReference>
<dbReference type="Pfam" id="PF07690">
    <property type="entry name" value="MFS_1"/>
    <property type="match status" value="1"/>
</dbReference>
<name>M4V7N0_9BACT</name>
<feature type="transmembrane region" description="Helical" evidence="7">
    <location>
        <begin position="174"/>
        <end position="196"/>
    </location>
</feature>
<dbReference type="PANTHER" id="PTHR23514">
    <property type="entry name" value="BYPASS OF STOP CODON PROTEIN 6"/>
    <property type="match status" value="1"/>
</dbReference>
<dbReference type="Proteomes" id="UP000012040">
    <property type="component" value="Chromosome"/>
</dbReference>
<evidence type="ECO:0000256" key="5">
    <source>
        <dbReference type="ARBA" id="ARBA00022989"/>
    </source>
</evidence>
<evidence type="ECO:0000256" key="6">
    <source>
        <dbReference type="ARBA" id="ARBA00023136"/>
    </source>
</evidence>
<feature type="transmembrane region" description="Helical" evidence="7">
    <location>
        <begin position="283"/>
        <end position="301"/>
    </location>
</feature>
<dbReference type="AlphaFoldDB" id="M4V7N0"/>
<sequence>MLFRCSKMFWALLFAYLSMFILGLADNLRGPLFPELLKYFNLSNSEGSFSFALASTAALLGNIASAFALKKVHLNRLLTWTIALMMAGVALMGFAPLFVWYLAGCFLFGFGLGATGVTQNLLIAENVQPPHQTRAMSSMHGIYGFSSLLAPLLASRSPRVFSDHYPSENLLTQWQSGFLVVSFLSMLVVLLTFIISPKEEFVHHEEASKGTVKKSSVTTMLWFAGFFATYVAAEILVSTRLALYMRSYFNLSFEDSSNYVTYFFVFLLLGRLLFAIKSFKSAIKLQMNLCLMGSVLFLIMGLYVHPFFLALCGLSMAPFYPLAIVYISEKAGLQKRRFITFAMSIQSVCVILMHVCVGYLTDAFGLLFAFGFGVVLLIMALVCLNFHPPIKA</sequence>
<feature type="domain" description="Major facilitator superfamily (MFS) profile" evidence="8">
    <location>
        <begin position="11"/>
        <end position="392"/>
    </location>
</feature>
<keyword evidence="5 7" id="KW-1133">Transmembrane helix</keyword>
<evidence type="ECO:0000256" key="1">
    <source>
        <dbReference type="ARBA" id="ARBA00004127"/>
    </source>
</evidence>
<keyword evidence="3" id="KW-0813">Transport</keyword>
<evidence type="ECO:0000256" key="2">
    <source>
        <dbReference type="ARBA" id="ARBA00008335"/>
    </source>
</evidence>
<feature type="transmembrane region" description="Helical" evidence="7">
    <location>
        <begin position="259"/>
        <end position="276"/>
    </location>
</feature>
<dbReference type="Gene3D" id="1.20.1250.20">
    <property type="entry name" value="MFS general substrate transporter like domains"/>
    <property type="match status" value="1"/>
</dbReference>
<keyword evidence="6 7" id="KW-0472">Membrane</keyword>